<dbReference type="InterPro" id="IPR027417">
    <property type="entry name" value="P-loop_NTPase"/>
</dbReference>
<dbReference type="InterPro" id="IPR052934">
    <property type="entry name" value="Methyl-DNA_Rec/Restrict_Enz"/>
</dbReference>
<dbReference type="InterPro" id="IPR021961">
    <property type="entry name" value="McrB_DNA-bd"/>
</dbReference>
<comment type="caution">
    <text evidence="3">The sequence shown here is derived from an EMBL/GenBank/DDBJ whole genome shotgun (WGS) entry which is preliminary data.</text>
</comment>
<dbReference type="EMBL" id="JBHRSA010000052">
    <property type="protein sequence ID" value="MFC3041447.1"/>
    <property type="molecule type" value="Genomic_DNA"/>
</dbReference>
<dbReference type="PANTHER" id="PTHR37291">
    <property type="entry name" value="5-METHYLCYTOSINE-SPECIFIC RESTRICTION ENZYME B"/>
    <property type="match status" value="1"/>
</dbReference>
<gene>
    <name evidence="3" type="ORF">ACFOGI_14455</name>
</gene>
<reference evidence="4" key="1">
    <citation type="journal article" date="2019" name="Int. J. Syst. Evol. Microbiol.">
        <title>The Global Catalogue of Microorganisms (GCM) 10K type strain sequencing project: providing services to taxonomists for standard genome sequencing and annotation.</title>
        <authorList>
            <consortium name="The Broad Institute Genomics Platform"/>
            <consortium name="The Broad Institute Genome Sequencing Center for Infectious Disease"/>
            <person name="Wu L."/>
            <person name="Ma J."/>
        </authorList>
    </citation>
    <scope>NUCLEOTIDE SEQUENCE [LARGE SCALE GENOMIC DNA]</scope>
    <source>
        <strain evidence="4">KCTC 13128</strain>
    </source>
</reference>
<evidence type="ECO:0000259" key="2">
    <source>
        <dbReference type="Pfam" id="PF12102"/>
    </source>
</evidence>
<dbReference type="InterPro" id="IPR011704">
    <property type="entry name" value="ATPase_dyneun-rel_AAA"/>
</dbReference>
<accession>A0ABV7CYR2</accession>
<feature type="domain" description="Type IV methyl-directed restriction enzyme EcoKMcrB subunit DNA-binding" evidence="2">
    <location>
        <begin position="285"/>
        <end position="457"/>
    </location>
</feature>
<organism evidence="3 4">
    <name type="scientific">Virgibacillus xinjiangensis</name>
    <dbReference type="NCBI Taxonomy" id="393090"/>
    <lineage>
        <taxon>Bacteria</taxon>
        <taxon>Bacillati</taxon>
        <taxon>Bacillota</taxon>
        <taxon>Bacilli</taxon>
        <taxon>Bacillales</taxon>
        <taxon>Bacillaceae</taxon>
        <taxon>Virgibacillus</taxon>
    </lineage>
</organism>
<evidence type="ECO:0000313" key="3">
    <source>
        <dbReference type="EMBL" id="MFC3041447.1"/>
    </source>
</evidence>
<keyword evidence="4" id="KW-1185">Reference proteome</keyword>
<dbReference type="Pfam" id="PF07728">
    <property type="entry name" value="AAA_5"/>
    <property type="match status" value="1"/>
</dbReference>
<dbReference type="Proteomes" id="UP001595279">
    <property type="component" value="Unassembled WGS sequence"/>
</dbReference>
<evidence type="ECO:0000313" key="4">
    <source>
        <dbReference type="Proteomes" id="UP001595279"/>
    </source>
</evidence>
<dbReference type="RefSeq" id="WP_390274041.1">
    <property type="nucleotide sequence ID" value="NZ_JBHRSA010000052.1"/>
</dbReference>
<name>A0ABV7CYR2_9BACI</name>
<feature type="domain" description="ATPase dynein-related AAA" evidence="1">
    <location>
        <begin position="512"/>
        <end position="663"/>
    </location>
</feature>
<dbReference type="Pfam" id="PF12102">
    <property type="entry name" value="MrcB_N"/>
    <property type="match status" value="1"/>
</dbReference>
<proteinExistence type="predicted"/>
<sequence>MLINAIISYLTNIKELKIISQQETNRITDVDTESFFIETKDSIAKYHNGESDNPRIKVAVESVKLEIERLLESRQLKRGDVASHQGRSTFICSLIAQLPFVRASYENESIIIRLREFQTDELPSEQYQKVIKFLEEIIDEKYEPATLSSQIQGNLYRVKSRGRQDLRMLGFLDGNHTKNIEKIEGYISNEDKSEFMKRIVQKLPYFKVVIELLKGLTDYTKREKQQILSELAMYIVRNSIQGNLMKESVSKERTHNLLIYLEEVGLIDEEWNLMMDGQIRTKLLRVMNEYLPEKNTQFKANELGSFVRNDLVESFKNLSIIDNDKYIIKASVGQGNWAQVPWLAIMHKDITTTTQEGYYIVYLFSEDMERLYLTLAQGVTNNSKEQIEYINQDIRRKVIVHPNTYTDNALDLGISNKAIGYRNSTALYIPYEKDRLPSEEQLQEDLSVMLNYYEEYINKSGQTVNEPASEMVSESDESIIDHIYSFIESKGFYYKKDEVKNLFLSLRTKPFVILSGISGTGKTKIIELFAESLGATEENGQFKLVPVRPDWSDGSDILGYVDIKGDFQAGPLTTFIQRAQNDKAKPYFVVLDEMNLARVEYYFSDFLSVIESRKWKDGEITTSSLLQQGQLDNKLTIPPNLYVIGTVNMDETTHPFSKKVLDRANMIEFNEVLLDHFNFSSTKEPSPKLIPNERIQSKYLHLKDAYDQHQQIIHDVTERLVELNKLLIPIHAHIGYRVRDEICFYLIYSRYLMGFENAFDYQLHQKILPRITASEPRAFNVLESIYKYCTNHQFEEEEPENQEEIINNAKYPKSAKKVYEMLRRGQIDGFTSFWGG</sequence>
<protein>
    <submittedName>
        <fullName evidence="3">McrB family protein</fullName>
    </submittedName>
</protein>
<dbReference type="SUPFAM" id="SSF52540">
    <property type="entry name" value="P-loop containing nucleoside triphosphate hydrolases"/>
    <property type="match status" value="1"/>
</dbReference>
<dbReference type="Gene3D" id="3.30.920.90">
    <property type="match status" value="1"/>
</dbReference>
<dbReference type="Gene3D" id="3.40.50.300">
    <property type="entry name" value="P-loop containing nucleotide triphosphate hydrolases"/>
    <property type="match status" value="1"/>
</dbReference>
<evidence type="ECO:0000259" key="1">
    <source>
        <dbReference type="Pfam" id="PF07728"/>
    </source>
</evidence>
<dbReference type="PANTHER" id="PTHR37291:SF1">
    <property type="entry name" value="TYPE IV METHYL-DIRECTED RESTRICTION ENZYME ECOKMCRB SUBUNIT"/>
    <property type="match status" value="1"/>
</dbReference>